<evidence type="ECO:0000256" key="1">
    <source>
        <dbReference type="SAM" id="SignalP"/>
    </source>
</evidence>
<dbReference type="PROSITE" id="PS51257">
    <property type="entry name" value="PROKAR_LIPOPROTEIN"/>
    <property type="match status" value="1"/>
</dbReference>
<comment type="caution">
    <text evidence="2">The sequence shown here is derived from an EMBL/GenBank/DDBJ whole genome shotgun (WGS) entry which is preliminary data.</text>
</comment>
<protein>
    <submittedName>
        <fullName evidence="2">Uncharacterized protein</fullName>
    </submittedName>
</protein>
<accession>A0A7Y2E8R3</accession>
<dbReference type="AlphaFoldDB" id="A0A7Y2E8R3"/>
<gene>
    <name evidence="2" type="ORF">HKN21_11080</name>
</gene>
<reference evidence="2 3" key="1">
    <citation type="submission" date="2020-03" db="EMBL/GenBank/DDBJ databases">
        <title>Metabolic flexibility allows generalist bacteria to become dominant in a frequently disturbed ecosystem.</title>
        <authorList>
            <person name="Chen Y.-J."/>
            <person name="Leung P.M."/>
            <person name="Bay S.K."/>
            <person name="Hugenholtz P."/>
            <person name="Kessler A.J."/>
            <person name="Shelley G."/>
            <person name="Waite D.W."/>
            <person name="Cook P.L."/>
            <person name="Greening C."/>
        </authorList>
    </citation>
    <scope>NUCLEOTIDE SEQUENCE [LARGE SCALE GENOMIC DNA]</scope>
    <source>
        <strain evidence="2">SS_bin_28</strain>
    </source>
</reference>
<evidence type="ECO:0000313" key="2">
    <source>
        <dbReference type="EMBL" id="NNF07293.1"/>
    </source>
</evidence>
<keyword evidence="1" id="KW-0732">Signal</keyword>
<feature type="chain" id="PRO_5030827993" evidence="1">
    <location>
        <begin position="21"/>
        <end position="192"/>
    </location>
</feature>
<dbReference type="EMBL" id="JABDJR010000444">
    <property type="protein sequence ID" value="NNF07293.1"/>
    <property type="molecule type" value="Genomic_DNA"/>
</dbReference>
<evidence type="ECO:0000313" key="3">
    <source>
        <dbReference type="Proteomes" id="UP000547674"/>
    </source>
</evidence>
<organism evidence="2 3">
    <name type="scientific">Eiseniibacteriota bacterium</name>
    <dbReference type="NCBI Taxonomy" id="2212470"/>
    <lineage>
        <taxon>Bacteria</taxon>
        <taxon>Candidatus Eiseniibacteriota</taxon>
    </lineage>
</organism>
<name>A0A7Y2E8R3_UNCEI</name>
<proteinExistence type="predicted"/>
<feature type="signal peptide" evidence="1">
    <location>
        <begin position="1"/>
        <end position="20"/>
    </location>
</feature>
<sequence length="192" mass="21251">MKRTPIPAVLALLGLSFACAPHTSEPAKDHRLLPLSLGNSWTYVDQRGIESVDEVVSSRLINDDVVFHIQGGPLGELLRGNPVYSDEDRLYVYNVNRSLTPPEEFLVFDLSAEPGATWQSPWGRVERLDDRTVETPAGKFAPVAMFCTGCNTADGRTEFGLVPGVGFVVQDRIWFAPNTFDLIEISLREDSD</sequence>
<dbReference type="Proteomes" id="UP000547674">
    <property type="component" value="Unassembled WGS sequence"/>
</dbReference>